<accession>A0A4U5ML51</accession>
<dbReference type="Proteomes" id="UP000298663">
    <property type="component" value="Unassembled WGS sequence"/>
</dbReference>
<reference evidence="2 3" key="1">
    <citation type="journal article" date="2015" name="Genome Biol.">
        <title>Comparative genomics of Steinernema reveals deeply conserved gene regulatory networks.</title>
        <authorList>
            <person name="Dillman A.R."/>
            <person name="Macchietto M."/>
            <person name="Porter C.F."/>
            <person name="Rogers A."/>
            <person name="Williams B."/>
            <person name="Antoshechkin I."/>
            <person name="Lee M.M."/>
            <person name="Goodwin Z."/>
            <person name="Lu X."/>
            <person name="Lewis E.E."/>
            <person name="Goodrich-Blair H."/>
            <person name="Stock S.P."/>
            <person name="Adams B.J."/>
            <person name="Sternberg P.W."/>
            <person name="Mortazavi A."/>
        </authorList>
    </citation>
    <scope>NUCLEOTIDE SEQUENCE [LARGE SCALE GENOMIC DNA]</scope>
    <source>
        <strain evidence="2 3">ALL</strain>
    </source>
</reference>
<reference evidence="2 3" key="2">
    <citation type="journal article" date="2019" name="G3 (Bethesda)">
        <title>Hybrid Assembly of the Genome of the Entomopathogenic Nematode Steinernema carpocapsae Identifies the X-Chromosome.</title>
        <authorList>
            <person name="Serra L."/>
            <person name="Macchietto M."/>
            <person name="Macias-Munoz A."/>
            <person name="McGill C.J."/>
            <person name="Rodriguez I.M."/>
            <person name="Rodriguez B."/>
            <person name="Murad R."/>
            <person name="Mortazavi A."/>
        </authorList>
    </citation>
    <scope>NUCLEOTIDE SEQUENCE [LARGE SCALE GENOMIC DNA]</scope>
    <source>
        <strain evidence="2 3">ALL</strain>
    </source>
</reference>
<dbReference type="OrthoDB" id="10459555at2759"/>
<keyword evidence="1" id="KW-0732">Signal</keyword>
<dbReference type="EMBL" id="AZBU02000007">
    <property type="protein sequence ID" value="TKR70178.1"/>
    <property type="molecule type" value="Genomic_DNA"/>
</dbReference>
<evidence type="ECO:0000256" key="1">
    <source>
        <dbReference type="SAM" id="SignalP"/>
    </source>
</evidence>
<evidence type="ECO:0000313" key="3">
    <source>
        <dbReference type="Proteomes" id="UP000298663"/>
    </source>
</evidence>
<evidence type="ECO:0000313" key="2">
    <source>
        <dbReference type="EMBL" id="TKR70178.1"/>
    </source>
</evidence>
<feature type="signal peptide" evidence="1">
    <location>
        <begin position="1"/>
        <end position="23"/>
    </location>
</feature>
<proteinExistence type="predicted"/>
<keyword evidence="3" id="KW-1185">Reference proteome</keyword>
<protein>
    <submittedName>
        <fullName evidence="2">Uncharacterized protein</fullName>
    </submittedName>
</protein>
<gene>
    <name evidence="2" type="ORF">L596_022233</name>
</gene>
<comment type="caution">
    <text evidence="2">The sequence shown here is derived from an EMBL/GenBank/DDBJ whole genome shotgun (WGS) entry which is preliminary data.</text>
</comment>
<dbReference type="AlphaFoldDB" id="A0A4U5ML51"/>
<name>A0A4U5ML51_STECR</name>
<sequence>MSSRFVISLILVALAVCSTLVAPRPMREVDDAFLPIIAEALVDMNRQIQVPEDLALIVEKARKKLKRESQRNRWERLGPIWG</sequence>
<feature type="chain" id="PRO_5020707899" evidence="1">
    <location>
        <begin position="24"/>
        <end position="82"/>
    </location>
</feature>
<organism evidence="2 3">
    <name type="scientific">Steinernema carpocapsae</name>
    <name type="common">Entomopathogenic nematode</name>
    <dbReference type="NCBI Taxonomy" id="34508"/>
    <lineage>
        <taxon>Eukaryota</taxon>
        <taxon>Metazoa</taxon>
        <taxon>Ecdysozoa</taxon>
        <taxon>Nematoda</taxon>
        <taxon>Chromadorea</taxon>
        <taxon>Rhabditida</taxon>
        <taxon>Tylenchina</taxon>
        <taxon>Panagrolaimomorpha</taxon>
        <taxon>Strongyloidoidea</taxon>
        <taxon>Steinernematidae</taxon>
        <taxon>Steinernema</taxon>
    </lineage>
</organism>